<sequence>MDSHAIAARNGTSTPSRNRTNPECQHPTTASSADEEFLLNLISLSDRITTIETLLSLIASQSRILNPSHLAVLQTIQTILNWDPAEDISSLIPAFKIETWPLPELTRTYYNHIKLKEAHQQLRDIDEVIRGKRVTEEENEEPSGFMRWIEQSSHELTETKEKTGQMEMLLERLVDCDLRIYGFFLGEYCVESWILEIVLDGVARVRQVTWRREDDREGEIEDDVREGGRRMVLTAGGPRVSLWDGSVNARIGGGEDEDEGESDGPDENNGRKRKNSDGTSAGDRERKYKALAQDMRRRIDLGENHVPPTGRKELFPGRLTGRNPGHLPEREWRPWDLPQNADGHRRGMDEFSPDQQKPFWARSEGDGHAGVVREERRPGVVMQKDDEVVVVGALLPRQELSLRQRQLLELEQHGQLPLDLLPSPHHEDFLGDIQIKGVGNPSPVLHQRDRVPFLGQPSQNQHLEQPVQIHQLSYQQNTSPTNSWDFEWTPTPKLDTMSPAVGMALRNARERTSGSGPSSGTASRANGARRSNGFADEDDEVPLVDAPAPDKSKIVVASQYLFQHQIEAAGMTEERDVAGRLIGIQLIEGVRKALRMPIKTYGTACVFYCRYRYHLTENEDRDTKYDPRDAALACLWLASKAEETPKKSKEILCAARNLQLPFEDHLTSDDEMFEHQSKVMITLERYLLEIVAFDFRARNSADVLTGLCHAVGAERATGTAALAICLDVYRTLAVLKQSRQTLACACLELASRFLGKGLDAVTNEEMYARVETTRAQVIETQKDLLDLYMNHQGATEAGPKYNLNDFMRVSIALKAEMDERGLSRYTYVQETPSLVRESPSTSPTTDVKSTPTVVVTPRTPGPSNSAPTNGASSSVKGSDSARPVTPPPDFLLVAPDRDVPMASASPTSPTSPSEAVNPDDPSQITSIVRFVLDASRARDEKLSIAPYYDIIEQEVAEERDLWVPKISPSARREMEKAPTPPRDRDRERDRDEREDRDRERGIRNREGNNSTRDRRRTYTPPPSTSRAPFLKHTAASDRDRRADSPPSRRASPPPRTRERRASPVRESRNSGGRWEHERRGSPPIARNSNRDRSPANSGRGGNGTYRRANNDRDRSRDRSPPTRGNREDRDRDSGRFRRDDRDSGRGSGRYYRD</sequence>
<dbReference type="Gene3D" id="1.10.472.10">
    <property type="entry name" value="Cyclin-like"/>
    <property type="match status" value="2"/>
</dbReference>
<reference evidence="4 5" key="1">
    <citation type="submission" date="2019-07" db="EMBL/GenBank/DDBJ databases">
        <title>Finished genome of Venturia effusa.</title>
        <authorList>
            <person name="Young C.A."/>
            <person name="Cox M.P."/>
            <person name="Ganley A.R.D."/>
            <person name="David W.J."/>
        </authorList>
    </citation>
    <scope>NUCLEOTIDE SEQUENCE [LARGE SCALE GENOMIC DNA]</scope>
    <source>
        <strain evidence="5">albino</strain>
    </source>
</reference>
<feature type="region of interest" description="Disordered" evidence="2">
    <location>
        <begin position="969"/>
        <end position="1153"/>
    </location>
</feature>
<feature type="compositionally biased region" description="Basic and acidic residues" evidence="2">
    <location>
        <begin position="970"/>
        <end position="1006"/>
    </location>
</feature>
<dbReference type="EMBL" id="CP042191">
    <property type="protein sequence ID" value="QDS72303.1"/>
    <property type="molecule type" value="Genomic_DNA"/>
</dbReference>
<proteinExistence type="inferred from homology"/>
<dbReference type="PANTHER" id="PTHR10026">
    <property type="entry name" value="CYCLIN"/>
    <property type="match status" value="1"/>
</dbReference>
<dbReference type="InterPro" id="IPR013763">
    <property type="entry name" value="Cyclin-like_dom"/>
</dbReference>
<name>A0A517L9K3_9PEZI</name>
<feature type="region of interest" description="Disordered" evidence="2">
    <location>
        <begin position="509"/>
        <end position="546"/>
    </location>
</feature>
<dbReference type="InterPro" id="IPR036915">
    <property type="entry name" value="Cyclin-like_sf"/>
</dbReference>
<feature type="region of interest" description="Disordered" evidence="2">
    <location>
        <begin position="833"/>
        <end position="921"/>
    </location>
</feature>
<feature type="compositionally biased region" description="Acidic residues" evidence="2">
    <location>
        <begin position="254"/>
        <end position="266"/>
    </location>
</feature>
<feature type="domain" description="Cyclin-like" evidence="3">
    <location>
        <begin position="585"/>
        <end position="689"/>
    </location>
</feature>
<evidence type="ECO:0000313" key="4">
    <source>
        <dbReference type="EMBL" id="QDS72303.1"/>
    </source>
</evidence>
<feature type="compositionally biased region" description="Basic and acidic residues" evidence="2">
    <location>
        <begin position="1055"/>
        <end position="1080"/>
    </location>
</feature>
<feature type="region of interest" description="Disordered" evidence="2">
    <location>
        <begin position="243"/>
        <end position="285"/>
    </location>
</feature>
<evidence type="ECO:0000313" key="5">
    <source>
        <dbReference type="Proteomes" id="UP000316270"/>
    </source>
</evidence>
<feature type="region of interest" description="Disordered" evidence="2">
    <location>
        <begin position="302"/>
        <end position="337"/>
    </location>
</feature>
<feature type="compositionally biased region" description="Basic and acidic residues" evidence="2">
    <location>
        <begin position="1108"/>
        <end position="1153"/>
    </location>
</feature>
<dbReference type="SMART" id="SM00385">
    <property type="entry name" value="CYCLIN"/>
    <property type="match status" value="2"/>
</dbReference>
<dbReference type="SUPFAM" id="SSF47954">
    <property type="entry name" value="Cyclin-like"/>
    <property type="match status" value="2"/>
</dbReference>
<feature type="compositionally biased region" description="Low complexity" evidence="2">
    <location>
        <begin position="902"/>
        <end position="913"/>
    </location>
</feature>
<evidence type="ECO:0000256" key="2">
    <source>
        <dbReference type="SAM" id="MobiDB-lite"/>
    </source>
</evidence>
<evidence type="ECO:0000256" key="1">
    <source>
        <dbReference type="ARBA" id="ARBA00008638"/>
    </source>
</evidence>
<keyword evidence="5" id="KW-1185">Reference proteome</keyword>
<evidence type="ECO:0000259" key="3">
    <source>
        <dbReference type="SMART" id="SM00385"/>
    </source>
</evidence>
<comment type="similarity">
    <text evidence="1">Belongs to the cyclin family. Cyclin C subfamily.</text>
</comment>
<dbReference type="Proteomes" id="UP000316270">
    <property type="component" value="Chromosome 7"/>
</dbReference>
<dbReference type="AlphaFoldDB" id="A0A517L9K3"/>
<protein>
    <recommendedName>
        <fullName evidence="3">Cyclin-like domain-containing protein</fullName>
    </recommendedName>
</protein>
<dbReference type="GO" id="GO:0006357">
    <property type="term" value="P:regulation of transcription by RNA polymerase II"/>
    <property type="evidence" value="ECO:0007669"/>
    <property type="project" value="InterPro"/>
</dbReference>
<feature type="compositionally biased region" description="Basic and acidic residues" evidence="2">
    <location>
        <begin position="1034"/>
        <end position="1043"/>
    </location>
</feature>
<dbReference type="OrthoDB" id="4951845at2759"/>
<feature type="compositionally biased region" description="Low complexity" evidence="2">
    <location>
        <begin position="838"/>
        <end position="863"/>
    </location>
</feature>
<feature type="compositionally biased region" description="Polar residues" evidence="2">
    <location>
        <begin position="864"/>
        <end position="877"/>
    </location>
</feature>
<dbReference type="GO" id="GO:0016538">
    <property type="term" value="F:cyclin-dependent protein serine/threonine kinase regulator activity"/>
    <property type="evidence" value="ECO:0007669"/>
    <property type="project" value="InterPro"/>
</dbReference>
<feature type="domain" description="Cyclin-like" evidence="3">
    <location>
        <begin position="702"/>
        <end position="786"/>
    </location>
</feature>
<feature type="compositionally biased region" description="Polar residues" evidence="2">
    <location>
        <begin position="10"/>
        <end position="31"/>
    </location>
</feature>
<dbReference type="InterPro" id="IPR043198">
    <property type="entry name" value="Cyclin/Ssn8"/>
</dbReference>
<organism evidence="4 5">
    <name type="scientific">Venturia effusa</name>
    <dbReference type="NCBI Taxonomy" id="50376"/>
    <lineage>
        <taxon>Eukaryota</taxon>
        <taxon>Fungi</taxon>
        <taxon>Dikarya</taxon>
        <taxon>Ascomycota</taxon>
        <taxon>Pezizomycotina</taxon>
        <taxon>Dothideomycetes</taxon>
        <taxon>Pleosporomycetidae</taxon>
        <taxon>Venturiales</taxon>
        <taxon>Venturiaceae</taxon>
        <taxon>Venturia</taxon>
    </lineage>
</organism>
<feature type="region of interest" description="Disordered" evidence="2">
    <location>
        <begin position="1"/>
        <end position="31"/>
    </location>
</feature>
<accession>A0A517L9K3</accession>
<gene>
    <name evidence="4" type="ORF">FKW77_007401</name>
</gene>
<feature type="compositionally biased region" description="Low complexity" evidence="2">
    <location>
        <begin position="513"/>
        <end position="525"/>
    </location>
</feature>
<dbReference type="STRING" id="50376.A0A517L9K3"/>